<protein>
    <submittedName>
        <fullName evidence="3">Uncharacterized protein</fullName>
    </submittedName>
</protein>
<evidence type="ECO:0000256" key="1">
    <source>
        <dbReference type="SAM" id="MobiDB-lite"/>
    </source>
</evidence>
<dbReference type="SUPFAM" id="SSF100910">
    <property type="entry name" value="Chemosensory protein Csp2"/>
    <property type="match status" value="1"/>
</dbReference>
<evidence type="ECO:0000313" key="3">
    <source>
        <dbReference type="EMBL" id="CAD7409209.1"/>
    </source>
</evidence>
<dbReference type="EMBL" id="OD004049">
    <property type="protein sequence ID" value="CAD7409209.1"/>
    <property type="molecule type" value="Genomic_DNA"/>
</dbReference>
<accession>A0A7R9D8M8</accession>
<feature type="chain" id="PRO_5031292350" evidence="2">
    <location>
        <begin position="19"/>
        <end position="356"/>
    </location>
</feature>
<evidence type="ECO:0000256" key="2">
    <source>
        <dbReference type="SAM" id="SignalP"/>
    </source>
</evidence>
<feature type="signal peptide" evidence="2">
    <location>
        <begin position="1"/>
        <end position="18"/>
    </location>
</feature>
<dbReference type="AlphaFoldDB" id="A0A7R9D8M8"/>
<dbReference type="InterPro" id="IPR036682">
    <property type="entry name" value="OS_D_A10/PebIII_sf"/>
</dbReference>
<feature type="region of interest" description="Disordered" evidence="1">
    <location>
        <begin position="334"/>
        <end position="356"/>
    </location>
</feature>
<sequence>MKLLVVVLLLGIVTRGSTQGLQDVAGFLQDPALVRRQLNCVINQGPCDATGEFIKRPWLDRQRNTYAPTTLKNGRLSIPSTADYLFIQTYRWPDPQRFNTLYGWLPLHPDLPLAGLSALQYPPRLVTSSSRPTTGRTLSASIPSTAGYLFIQTYHWPDSQRFNTLHGWLPLHPDLPLAGLSALQYPPRLITSSSRPTTGRTLSASIPSTADYLFIQAYHWPDSALQYPPRLITSYPDLPLAGHSASIPSTADYLFTQTYHWPDSQRFNTLHGWLPLHPDLPLAGILALQYPPRLITSSSRPTTGWTLSASIPSTADYLFIQTYHWPDSALQYPPRLITSSSRPTTGRTQRSNTLHG</sequence>
<feature type="compositionally biased region" description="Polar residues" evidence="1">
    <location>
        <begin position="337"/>
        <end position="356"/>
    </location>
</feature>
<proteinExistence type="predicted"/>
<gene>
    <name evidence="3" type="ORF">TPSB3V08_LOCUS6712</name>
</gene>
<name>A0A7R9D8M8_TIMPO</name>
<reference evidence="3" key="1">
    <citation type="submission" date="2020-11" db="EMBL/GenBank/DDBJ databases">
        <authorList>
            <person name="Tran Van P."/>
        </authorList>
    </citation>
    <scope>NUCLEOTIDE SEQUENCE</scope>
</reference>
<organism evidence="3">
    <name type="scientific">Timema poppense</name>
    <name type="common">Walking stick</name>
    <dbReference type="NCBI Taxonomy" id="170557"/>
    <lineage>
        <taxon>Eukaryota</taxon>
        <taxon>Metazoa</taxon>
        <taxon>Ecdysozoa</taxon>
        <taxon>Arthropoda</taxon>
        <taxon>Hexapoda</taxon>
        <taxon>Insecta</taxon>
        <taxon>Pterygota</taxon>
        <taxon>Neoptera</taxon>
        <taxon>Polyneoptera</taxon>
        <taxon>Phasmatodea</taxon>
        <taxon>Timematodea</taxon>
        <taxon>Timematoidea</taxon>
        <taxon>Timematidae</taxon>
        <taxon>Timema</taxon>
    </lineage>
</organism>
<keyword evidence="2" id="KW-0732">Signal</keyword>